<evidence type="ECO:0000313" key="2">
    <source>
        <dbReference type="Proteomes" id="UP001054252"/>
    </source>
</evidence>
<dbReference type="EMBL" id="BPVZ01000058">
    <property type="protein sequence ID" value="GKV21598.1"/>
    <property type="molecule type" value="Genomic_DNA"/>
</dbReference>
<comment type="caution">
    <text evidence="1">The sequence shown here is derived from an EMBL/GenBank/DDBJ whole genome shotgun (WGS) entry which is preliminary data.</text>
</comment>
<keyword evidence="2" id="KW-1185">Reference proteome</keyword>
<accession>A0AAV5K8B6</accession>
<sequence length="70" mass="7821">MSSESDCCIFVICSGSVVGYILTIESRWGICFVFDCVKSFTNLDDPRFEFWGQNSFLGGVDVISQNFGVF</sequence>
<organism evidence="1 2">
    <name type="scientific">Rubroshorea leprosula</name>
    <dbReference type="NCBI Taxonomy" id="152421"/>
    <lineage>
        <taxon>Eukaryota</taxon>
        <taxon>Viridiplantae</taxon>
        <taxon>Streptophyta</taxon>
        <taxon>Embryophyta</taxon>
        <taxon>Tracheophyta</taxon>
        <taxon>Spermatophyta</taxon>
        <taxon>Magnoliopsida</taxon>
        <taxon>eudicotyledons</taxon>
        <taxon>Gunneridae</taxon>
        <taxon>Pentapetalae</taxon>
        <taxon>rosids</taxon>
        <taxon>malvids</taxon>
        <taxon>Malvales</taxon>
        <taxon>Dipterocarpaceae</taxon>
        <taxon>Rubroshorea</taxon>
    </lineage>
</organism>
<evidence type="ECO:0000313" key="1">
    <source>
        <dbReference type="EMBL" id="GKV21598.1"/>
    </source>
</evidence>
<dbReference type="AlphaFoldDB" id="A0AAV5K8B6"/>
<protein>
    <submittedName>
        <fullName evidence="1">Uncharacterized protein</fullName>
    </submittedName>
</protein>
<name>A0AAV5K8B6_9ROSI</name>
<proteinExistence type="predicted"/>
<dbReference type="Proteomes" id="UP001054252">
    <property type="component" value="Unassembled WGS sequence"/>
</dbReference>
<gene>
    <name evidence="1" type="ORF">SLEP1_g31563</name>
</gene>
<reference evidence="1 2" key="1">
    <citation type="journal article" date="2021" name="Commun. Biol.">
        <title>The genome of Shorea leprosula (Dipterocarpaceae) highlights the ecological relevance of drought in aseasonal tropical rainforests.</title>
        <authorList>
            <person name="Ng K.K.S."/>
            <person name="Kobayashi M.J."/>
            <person name="Fawcett J.A."/>
            <person name="Hatakeyama M."/>
            <person name="Paape T."/>
            <person name="Ng C.H."/>
            <person name="Ang C.C."/>
            <person name="Tnah L.H."/>
            <person name="Lee C.T."/>
            <person name="Nishiyama T."/>
            <person name="Sese J."/>
            <person name="O'Brien M.J."/>
            <person name="Copetti D."/>
            <person name="Mohd Noor M.I."/>
            <person name="Ong R.C."/>
            <person name="Putra M."/>
            <person name="Sireger I.Z."/>
            <person name="Indrioko S."/>
            <person name="Kosugi Y."/>
            <person name="Izuno A."/>
            <person name="Isagi Y."/>
            <person name="Lee S.L."/>
            <person name="Shimizu K.K."/>
        </authorList>
    </citation>
    <scope>NUCLEOTIDE SEQUENCE [LARGE SCALE GENOMIC DNA]</scope>
    <source>
        <strain evidence="1">214</strain>
    </source>
</reference>